<gene>
    <name evidence="1" type="ORF">NCTC12998_02435</name>
</gene>
<evidence type="ECO:0000313" key="1">
    <source>
        <dbReference type="EMBL" id="VFS64096.1"/>
    </source>
</evidence>
<reference evidence="1 2" key="1">
    <citation type="submission" date="2019-03" db="EMBL/GenBank/DDBJ databases">
        <authorList>
            <consortium name="Pathogen Informatics"/>
        </authorList>
    </citation>
    <scope>NUCLEOTIDE SEQUENCE [LARGE SCALE GENOMIC DNA]</scope>
    <source>
        <strain evidence="1 2">NCTC12998</strain>
    </source>
</reference>
<sequence>MFGVSLGSRIHGRWTSGTPTSHQASLVSSYRDGVAIEDDGRTVISFRPLNGRFQLCQRINLAGAGTHRLRVSDKINMKRLLHPAIFQQVIKTMRRPWRFAGG</sequence>
<name>A0A485AV51_RAOPL</name>
<dbReference type="Proteomes" id="UP000345637">
    <property type="component" value="Unassembled WGS sequence"/>
</dbReference>
<evidence type="ECO:0000313" key="2">
    <source>
        <dbReference type="Proteomes" id="UP000345637"/>
    </source>
</evidence>
<protein>
    <submittedName>
        <fullName evidence="1">Uncharacterized protein</fullName>
    </submittedName>
</protein>
<accession>A0A485AV51</accession>
<organism evidence="1 2">
    <name type="scientific">Raoultella planticola</name>
    <name type="common">Klebsiella planticola</name>
    <dbReference type="NCBI Taxonomy" id="575"/>
    <lineage>
        <taxon>Bacteria</taxon>
        <taxon>Pseudomonadati</taxon>
        <taxon>Pseudomonadota</taxon>
        <taxon>Gammaproteobacteria</taxon>
        <taxon>Enterobacterales</taxon>
        <taxon>Enterobacteriaceae</taxon>
        <taxon>Klebsiella/Raoultella group</taxon>
        <taxon>Raoultella</taxon>
    </lineage>
</organism>
<dbReference type="AlphaFoldDB" id="A0A485AV51"/>
<dbReference type="EMBL" id="CAADJE010000022">
    <property type="protein sequence ID" value="VFS64096.1"/>
    <property type="molecule type" value="Genomic_DNA"/>
</dbReference>
<proteinExistence type="predicted"/>